<evidence type="ECO:0000259" key="15">
    <source>
        <dbReference type="Pfam" id="PF00224"/>
    </source>
</evidence>
<keyword evidence="10 13" id="KW-0460">Magnesium</keyword>
<evidence type="ECO:0000256" key="2">
    <source>
        <dbReference type="ARBA" id="ARBA00004997"/>
    </source>
</evidence>
<dbReference type="InterPro" id="IPR015795">
    <property type="entry name" value="Pyrv_Knase_C"/>
</dbReference>
<evidence type="ECO:0000313" key="18">
    <source>
        <dbReference type="Proteomes" id="UP000017246"/>
    </source>
</evidence>
<dbReference type="UniPathway" id="UPA00109">
    <property type="reaction ID" value="UER00188"/>
</dbReference>
<dbReference type="InterPro" id="IPR040442">
    <property type="entry name" value="Pyrv_kinase-like_dom_sf"/>
</dbReference>
<dbReference type="OrthoDB" id="108365at2759"/>
<reference evidence="17" key="1">
    <citation type="journal article" date="2013" name="Nature">
        <title>The genomes of four tapeworm species reveal adaptations to parasitism.</title>
        <authorList>
            <person name="Tsai I.J."/>
            <person name="Zarowiecki M."/>
            <person name="Holroyd N."/>
            <person name="Garciarrubio A."/>
            <person name="Sanchez-Flores A."/>
            <person name="Brooks K.L."/>
            <person name="Tracey A."/>
            <person name="Bobes R.J."/>
            <person name="Fragoso G."/>
            <person name="Sciutto E."/>
            <person name="Aslett M."/>
            <person name="Beasley H."/>
            <person name="Bennett H.M."/>
            <person name="Cai J."/>
            <person name="Camicia F."/>
            <person name="Clark R."/>
            <person name="Cucher M."/>
            <person name="De Silva N."/>
            <person name="Day T.A."/>
            <person name="Deplazes P."/>
            <person name="Estrada K."/>
            <person name="Fernandez C."/>
            <person name="Holland P.W."/>
            <person name="Hou J."/>
            <person name="Hu S."/>
            <person name="Huckvale T."/>
            <person name="Hung S.S."/>
            <person name="Kamenetzky L."/>
            <person name="Keane J.A."/>
            <person name="Kiss F."/>
            <person name="Koziol U."/>
            <person name="Lambert O."/>
            <person name="Liu K."/>
            <person name="Luo X."/>
            <person name="Luo Y."/>
            <person name="Macchiaroli N."/>
            <person name="Nichol S."/>
            <person name="Paps J."/>
            <person name="Parkinson J."/>
            <person name="Pouchkina-Stantcheva N."/>
            <person name="Riddiford N."/>
            <person name="Rosenzvit M."/>
            <person name="Salinas G."/>
            <person name="Wasmuth J.D."/>
            <person name="Zamanian M."/>
            <person name="Zheng Y."/>
            <person name="Cai X."/>
            <person name="Soberon X."/>
            <person name="Olson P.D."/>
            <person name="Laclette J.P."/>
            <person name="Brehm K."/>
            <person name="Berriman M."/>
            <person name="Garciarrubio A."/>
            <person name="Bobes R.J."/>
            <person name="Fragoso G."/>
            <person name="Sanchez-Flores A."/>
            <person name="Estrada K."/>
            <person name="Cevallos M.A."/>
            <person name="Morett E."/>
            <person name="Gonzalez V."/>
            <person name="Portillo T."/>
            <person name="Ochoa-Leyva A."/>
            <person name="Jose M.V."/>
            <person name="Sciutto E."/>
            <person name="Landa A."/>
            <person name="Jimenez L."/>
            <person name="Valdes V."/>
            <person name="Carrero J.C."/>
            <person name="Larralde C."/>
            <person name="Morales-Montor J."/>
            <person name="Limon-Lason J."/>
            <person name="Soberon X."/>
            <person name="Laclette J.P."/>
        </authorList>
    </citation>
    <scope>NUCLEOTIDE SEQUENCE [LARGE SCALE GENOMIC DNA]</scope>
</reference>
<dbReference type="Pfam" id="PF00224">
    <property type="entry name" value="PK"/>
    <property type="match status" value="1"/>
</dbReference>
<dbReference type="Pfam" id="PF02887">
    <property type="entry name" value="PK_C"/>
    <property type="match status" value="1"/>
</dbReference>
<keyword evidence="9" id="KW-0067">ATP-binding</keyword>
<dbReference type="InterPro" id="IPR001697">
    <property type="entry name" value="Pyr_Knase"/>
</dbReference>
<keyword evidence="11 13" id="KW-0324">Glycolysis</keyword>
<dbReference type="Gene3D" id="3.40.1380.20">
    <property type="entry name" value="Pyruvate kinase, C-terminal domain"/>
    <property type="match status" value="1"/>
</dbReference>
<dbReference type="SUPFAM" id="SSF51621">
    <property type="entry name" value="Phosphoenolpyruvate/pyruvate domain"/>
    <property type="match status" value="1"/>
</dbReference>
<dbReference type="Gene3D" id="2.40.33.10">
    <property type="entry name" value="PK beta-barrel domain-like"/>
    <property type="match status" value="1"/>
</dbReference>
<dbReference type="GO" id="GO:0030955">
    <property type="term" value="F:potassium ion binding"/>
    <property type="evidence" value="ECO:0007669"/>
    <property type="project" value="InterPro"/>
</dbReference>
<keyword evidence="5 13" id="KW-0808">Transferase</keyword>
<comment type="cofactor">
    <cofactor evidence="1">
        <name>K(+)</name>
        <dbReference type="ChEBI" id="CHEBI:29103"/>
    </cofactor>
</comment>
<dbReference type="Gene3D" id="3.20.20.60">
    <property type="entry name" value="Phosphoenolpyruvate-binding domains"/>
    <property type="match status" value="1"/>
</dbReference>
<comment type="pathway">
    <text evidence="2 13">Carbohydrate degradation; glycolysis; pyruvate from D-glyceraldehyde 3-phosphate: step 5/5.</text>
</comment>
<dbReference type="SUPFAM" id="SSF50800">
    <property type="entry name" value="PK beta-barrel domain-like"/>
    <property type="match status" value="1"/>
</dbReference>
<evidence type="ECO:0000256" key="1">
    <source>
        <dbReference type="ARBA" id="ARBA00001958"/>
    </source>
</evidence>
<dbReference type="eggNOG" id="KOG2323">
    <property type="taxonomic scope" value="Eukaryota"/>
</dbReference>
<protein>
    <recommendedName>
        <fullName evidence="4 13">Pyruvate kinase</fullName>
        <ecNumber evidence="4 13">2.7.1.40</ecNumber>
    </recommendedName>
</protein>
<evidence type="ECO:0000256" key="9">
    <source>
        <dbReference type="ARBA" id="ARBA00022840"/>
    </source>
</evidence>
<evidence type="ECO:0000256" key="11">
    <source>
        <dbReference type="ARBA" id="ARBA00023152"/>
    </source>
</evidence>
<keyword evidence="18" id="KW-1185">Reference proteome</keyword>
<dbReference type="GO" id="GO:0004743">
    <property type="term" value="F:pyruvate kinase activity"/>
    <property type="evidence" value="ECO:0007669"/>
    <property type="project" value="UniProtKB-EC"/>
</dbReference>
<dbReference type="GO" id="GO:0000287">
    <property type="term" value="F:magnesium ion binding"/>
    <property type="evidence" value="ECO:0007669"/>
    <property type="project" value="InterPro"/>
</dbReference>
<accession>A0A068YBN2</accession>
<evidence type="ECO:0000256" key="12">
    <source>
        <dbReference type="ARBA" id="ARBA00023317"/>
    </source>
</evidence>
<proteinExistence type="inferred from homology"/>
<dbReference type="STRING" id="6211.A0A068YBN2"/>
<evidence type="ECO:0000256" key="5">
    <source>
        <dbReference type="ARBA" id="ARBA00022679"/>
    </source>
</evidence>
<evidence type="ECO:0000259" key="16">
    <source>
        <dbReference type="Pfam" id="PF02887"/>
    </source>
</evidence>
<evidence type="ECO:0000256" key="7">
    <source>
        <dbReference type="ARBA" id="ARBA00022741"/>
    </source>
</evidence>
<comment type="similarity">
    <text evidence="3 13">Belongs to the pyruvate kinase family.</text>
</comment>
<dbReference type="EMBL" id="LN902842">
    <property type="protein sequence ID" value="CDS39614.1"/>
    <property type="molecule type" value="Genomic_DNA"/>
</dbReference>
<dbReference type="Proteomes" id="UP000017246">
    <property type="component" value="Unassembled WGS sequence"/>
</dbReference>
<dbReference type="InterPro" id="IPR015813">
    <property type="entry name" value="Pyrv/PenolPyrv_kinase-like_dom"/>
</dbReference>
<gene>
    <name evidence="17" type="ORF">EmuJ_000715400</name>
</gene>
<evidence type="ECO:0000313" key="17">
    <source>
        <dbReference type="EMBL" id="CDS39614.1"/>
    </source>
</evidence>
<sequence length="587" mass="64902">MEPAVASSLSNGHSAELIFGVPRNWEEKLSSRIGHACQLDIDQVAECPRATCIACTLGESWCTVDGISKMINNGMNILRLNMGVISREMCHKATKIVRALDELSNYKFCTSIVMDLAAECVRTGSFQGPETTVVFEEGDKVELTMDESLKNKCTKERIYINTSAFPQLIHHLYRGDRIFFGDGLICLIVKEVGMDHIACLVEEGGPIAGYQRIVLPRERLYHRNIEANYMKGLAFASECEVDFIFTSYADNAQMILDARARLPPHTKIFAKIETKESVRNLTQLIEYSDGLVVSRADLGIEFPPEKIFKLQKYIIAHCNVARKPVFVIAQLLESMYNKPRPTRAEASDVANAVLDGADGLILTVETAEGIYPYDSVRFMSQICREAERARFHKTIRAELNACRLARGLCRQHVSHVTALSSVEAAENSHAKAIFVITTSGASAVAVATAGPCCPVIAITRYPRVARHCRAYRGLFPFVYTGEQLENWSEDMDLRLNTALDSARADGIIHPHDNVIIVTGSMAGQGNTNTMQIFQVPGDKCHLKVVSSMQHIVYPDVDLQALRLANGKEGSESSQRGPNGVDSLQCPL</sequence>
<keyword evidence="6" id="KW-0479">Metal-binding</keyword>
<evidence type="ECO:0000256" key="4">
    <source>
        <dbReference type="ARBA" id="ARBA00012142"/>
    </source>
</evidence>
<dbReference type="NCBIfam" id="TIGR01064">
    <property type="entry name" value="pyruv_kin"/>
    <property type="match status" value="1"/>
</dbReference>
<dbReference type="InterPro" id="IPR036918">
    <property type="entry name" value="Pyrv_Knase_C_sf"/>
</dbReference>
<feature type="domain" description="Pyruvate kinase barrel" evidence="15">
    <location>
        <begin position="49"/>
        <end position="376"/>
    </location>
</feature>
<dbReference type="InterPro" id="IPR011037">
    <property type="entry name" value="Pyrv_Knase-like_insert_dom_sf"/>
</dbReference>
<evidence type="ECO:0000256" key="14">
    <source>
        <dbReference type="SAM" id="MobiDB-lite"/>
    </source>
</evidence>
<keyword evidence="7" id="KW-0547">Nucleotide-binding</keyword>
<keyword evidence="8 13" id="KW-0418">Kinase</keyword>
<reference evidence="17" key="2">
    <citation type="submission" date="2015-11" db="EMBL/GenBank/DDBJ databases">
        <authorList>
            <person name="Zhang Y."/>
            <person name="Guo Z."/>
        </authorList>
    </citation>
    <scope>NUCLEOTIDE SEQUENCE</scope>
</reference>
<evidence type="ECO:0000256" key="8">
    <source>
        <dbReference type="ARBA" id="ARBA00022777"/>
    </source>
</evidence>
<dbReference type="GO" id="GO:0016301">
    <property type="term" value="F:kinase activity"/>
    <property type="evidence" value="ECO:0007669"/>
    <property type="project" value="UniProtKB-KW"/>
</dbReference>
<evidence type="ECO:0000256" key="3">
    <source>
        <dbReference type="ARBA" id="ARBA00008663"/>
    </source>
</evidence>
<organism evidence="17 18">
    <name type="scientific">Echinococcus multilocularis</name>
    <name type="common">Fox tapeworm</name>
    <dbReference type="NCBI Taxonomy" id="6211"/>
    <lineage>
        <taxon>Eukaryota</taxon>
        <taxon>Metazoa</taxon>
        <taxon>Spiralia</taxon>
        <taxon>Lophotrochozoa</taxon>
        <taxon>Platyhelminthes</taxon>
        <taxon>Cestoda</taxon>
        <taxon>Eucestoda</taxon>
        <taxon>Cyclophyllidea</taxon>
        <taxon>Taeniidae</taxon>
        <taxon>Echinococcus</taxon>
    </lineage>
</organism>
<dbReference type="InterPro" id="IPR015793">
    <property type="entry name" value="Pyrv_Knase_brl"/>
</dbReference>
<dbReference type="PRINTS" id="PR01050">
    <property type="entry name" value="PYRUVTKNASE"/>
</dbReference>
<dbReference type="SUPFAM" id="SSF52935">
    <property type="entry name" value="PK C-terminal domain-like"/>
    <property type="match status" value="1"/>
</dbReference>
<dbReference type="PANTHER" id="PTHR11817">
    <property type="entry name" value="PYRUVATE KINASE"/>
    <property type="match status" value="1"/>
</dbReference>
<dbReference type="OMA" id="MSQICRE"/>
<feature type="domain" description="Pyruvate kinase C-terminal" evidence="16">
    <location>
        <begin position="417"/>
        <end position="532"/>
    </location>
</feature>
<dbReference type="AlphaFoldDB" id="A0A068YBN2"/>
<evidence type="ECO:0000256" key="10">
    <source>
        <dbReference type="ARBA" id="ARBA00022842"/>
    </source>
</evidence>
<name>A0A068YBN2_ECHMU</name>
<evidence type="ECO:0000256" key="13">
    <source>
        <dbReference type="RuleBase" id="RU000504"/>
    </source>
</evidence>
<keyword evidence="12 17" id="KW-0670">Pyruvate</keyword>
<dbReference type="InterPro" id="IPR015806">
    <property type="entry name" value="Pyrv_Knase_insert_dom_sf"/>
</dbReference>
<dbReference type="EC" id="2.7.1.40" evidence="4 13"/>
<evidence type="ECO:0000256" key="6">
    <source>
        <dbReference type="ARBA" id="ARBA00022723"/>
    </source>
</evidence>
<dbReference type="GO" id="GO:0005524">
    <property type="term" value="F:ATP binding"/>
    <property type="evidence" value="ECO:0007669"/>
    <property type="project" value="UniProtKB-KW"/>
</dbReference>
<feature type="region of interest" description="Disordered" evidence="14">
    <location>
        <begin position="565"/>
        <end position="587"/>
    </location>
</feature>
<comment type="catalytic activity">
    <reaction evidence="13">
        <text>pyruvate + ATP = phosphoenolpyruvate + ADP + H(+)</text>
        <dbReference type="Rhea" id="RHEA:18157"/>
        <dbReference type="ChEBI" id="CHEBI:15361"/>
        <dbReference type="ChEBI" id="CHEBI:15378"/>
        <dbReference type="ChEBI" id="CHEBI:30616"/>
        <dbReference type="ChEBI" id="CHEBI:58702"/>
        <dbReference type="ChEBI" id="CHEBI:456216"/>
        <dbReference type="EC" id="2.7.1.40"/>
    </reaction>
</comment>